<evidence type="ECO:0000313" key="1">
    <source>
        <dbReference type="EMBL" id="KOF78881.1"/>
    </source>
</evidence>
<accession>A0A0L8GPC5</accession>
<name>A0A0L8GPC5_OCTBM</name>
<dbReference type="EMBL" id="KQ420917">
    <property type="protein sequence ID" value="KOF78881.1"/>
    <property type="molecule type" value="Genomic_DNA"/>
</dbReference>
<reference evidence="1" key="1">
    <citation type="submission" date="2015-07" db="EMBL/GenBank/DDBJ databases">
        <title>MeaNS - Measles Nucleotide Surveillance Program.</title>
        <authorList>
            <person name="Tran T."/>
            <person name="Druce J."/>
        </authorList>
    </citation>
    <scope>NUCLEOTIDE SEQUENCE</scope>
    <source>
        <strain evidence="1">UCB-OBI-ISO-001</strain>
        <tissue evidence="1">Gonad</tissue>
    </source>
</reference>
<sequence length="52" mass="6218">MIGYMDHISGICSNHLDRMPREREREIQLLKDRCLSWYTKNFSDQINELSSS</sequence>
<proteinExistence type="predicted"/>
<dbReference type="AlphaFoldDB" id="A0A0L8GPC5"/>
<gene>
    <name evidence="1" type="ORF">OCBIM_22030186mg</name>
</gene>
<organism evidence="1">
    <name type="scientific">Octopus bimaculoides</name>
    <name type="common">California two-spotted octopus</name>
    <dbReference type="NCBI Taxonomy" id="37653"/>
    <lineage>
        <taxon>Eukaryota</taxon>
        <taxon>Metazoa</taxon>
        <taxon>Spiralia</taxon>
        <taxon>Lophotrochozoa</taxon>
        <taxon>Mollusca</taxon>
        <taxon>Cephalopoda</taxon>
        <taxon>Coleoidea</taxon>
        <taxon>Octopodiformes</taxon>
        <taxon>Octopoda</taxon>
        <taxon>Incirrata</taxon>
        <taxon>Octopodidae</taxon>
        <taxon>Octopus</taxon>
    </lineage>
</organism>
<protein>
    <submittedName>
        <fullName evidence="1">Uncharacterized protein</fullName>
    </submittedName>
</protein>